<feature type="region of interest" description="Disordered" evidence="1">
    <location>
        <begin position="31"/>
        <end position="68"/>
    </location>
</feature>
<feature type="compositionally biased region" description="Polar residues" evidence="1">
    <location>
        <begin position="31"/>
        <end position="41"/>
    </location>
</feature>
<proteinExistence type="predicted"/>
<dbReference type="Proteomes" id="UP001442494">
    <property type="component" value="Unassembled WGS sequence"/>
</dbReference>
<dbReference type="InterPro" id="IPR000782">
    <property type="entry name" value="FAS1_domain"/>
</dbReference>
<keyword evidence="2" id="KW-0732">Signal</keyword>
<dbReference type="InterPro" id="IPR050904">
    <property type="entry name" value="Adhesion/Biosynth-related"/>
</dbReference>
<dbReference type="PANTHER" id="PTHR10900">
    <property type="entry name" value="PERIOSTIN-RELATED"/>
    <property type="match status" value="1"/>
</dbReference>
<name>A0ABV0JQ51_9CYAN</name>
<dbReference type="PROSITE" id="PS50213">
    <property type="entry name" value="FAS1"/>
    <property type="match status" value="1"/>
</dbReference>
<dbReference type="SMART" id="SM00554">
    <property type="entry name" value="FAS1"/>
    <property type="match status" value="1"/>
</dbReference>
<evidence type="ECO:0000259" key="3">
    <source>
        <dbReference type="PROSITE" id="PS50213"/>
    </source>
</evidence>
<dbReference type="PANTHER" id="PTHR10900:SF77">
    <property type="entry name" value="FI19380P1"/>
    <property type="match status" value="1"/>
</dbReference>
<evidence type="ECO:0000256" key="2">
    <source>
        <dbReference type="SAM" id="SignalP"/>
    </source>
</evidence>
<evidence type="ECO:0000313" key="4">
    <source>
        <dbReference type="EMBL" id="MEP0865608.1"/>
    </source>
</evidence>
<feature type="domain" description="FAS1" evidence="3">
    <location>
        <begin position="73"/>
        <end position="206"/>
    </location>
</feature>
<organism evidence="4 5">
    <name type="scientific">Funiculus sociatus GB2-A5</name>
    <dbReference type="NCBI Taxonomy" id="2933946"/>
    <lineage>
        <taxon>Bacteria</taxon>
        <taxon>Bacillati</taxon>
        <taxon>Cyanobacteriota</taxon>
        <taxon>Cyanophyceae</taxon>
        <taxon>Coleofasciculales</taxon>
        <taxon>Coleofasciculaceae</taxon>
        <taxon>Funiculus</taxon>
    </lineage>
</organism>
<dbReference type="InterPro" id="IPR036378">
    <property type="entry name" value="FAS1_dom_sf"/>
</dbReference>
<dbReference type="EMBL" id="JAMPKK010000029">
    <property type="protein sequence ID" value="MEP0865608.1"/>
    <property type="molecule type" value="Genomic_DNA"/>
</dbReference>
<evidence type="ECO:0000256" key="1">
    <source>
        <dbReference type="SAM" id="MobiDB-lite"/>
    </source>
</evidence>
<gene>
    <name evidence="4" type="ORF">NDI37_14145</name>
</gene>
<feature type="chain" id="PRO_5046081848" evidence="2">
    <location>
        <begin position="26"/>
        <end position="222"/>
    </location>
</feature>
<sequence>MKASKQILGKLLFSVLSVGSLVGLSACGNPETTATAPTSESPVAEAPVTTESPIAEAPTATESPAATTEDKNLGELAQSAASAGSFTTLTKAVQAAGLTENLTGSTPYTVFAPTDAAFAALPAGVLDKLLLPENKPALVELLSYHVVPGKISSSELKAGEVKTVEGTPVTVAIDSSTNDITVNNAKVIQPNIPASNGIIHVVDKVILPPDVQAGLDAPKTAQ</sequence>
<feature type="compositionally biased region" description="Low complexity" evidence="1">
    <location>
        <begin position="53"/>
        <end position="67"/>
    </location>
</feature>
<dbReference type="Pfam" id="PF02469">
    <property type="entry name" value="Fasciclin"/>
    <property type="match status" value="1"/>
</dbReference>
<reference evidence="4 5" key="1">
    <citation type="submission" date="2022-04" db="EMBL/GenBank/DDBJ databases">
        <title>Positive selection, recombination, and allopatry shape intraspecific diversity of widespread and dominant cyanobacteria.</title>
        <authorList>
            <person name="Wei J."/>
            <person name="Shu W."/>
            <person name="Hu C."/>
        </authorList>
    </citation>
    <scope>NUCLEOTIDE SEQUENCE [LARGE SCALE GENOMIC DNA]</scope>
    <source>
        <strain evidence="4 5">GB2-A5</strain>
    </source>
</reference>
<accession>A0ABV0JQ51</accession>
<dbReference type="RefSeq" id="WP_190420085.1">
    <property type="nucleotide sequence ID" value="NZ_JAMPKK010000029.1"/>
</dbReference>
<evidence type="ECO:0000313" key="5">
    <source>
        <dbReference type="Proteomes" id="UP001442494"/>
    </source>
</evidence>
<dbReference type="Gene3D" id="2.30.180.10">
    <property type="entry name" value="FAS1 domain"/>
    <property type="match status" value="1"/>
</dbReference>
<dbReference type="SUPFAM" id="SSF82153">
    <property type="entry name" value="FAS1 domain"/>
    <property type="match status" value="1"/>
</dbReference>
<protein>
    <submittedName>
        <fullName evidence="4">Fasciclin domain-containing protein</fullName>
    </submittedName>
</protein>
<comment type="caution">
    <text evidence="4">The sequence shown here is derived from an EMBL/GenBank/DDBJ whole genome shotgun (WGS) entry which is preliminary data.</text>
</comment>
<feature type="signal peptide" evidence="2">
    <location>
        <begin position="1"/>
        <end position="25"/>
    </location>
</feature>
<keyword evidence="5" id="KW-1185">Reference proteome</keyword>
<dbReference type="PROSITE" id="PS51257">
    <property type="entry name" value="PROKAR_LIPOPROTEIN"/>
    <property type="match status" value="1"/>
</dbReference>